<proteinExistence type="predicted"/>
<feature type="domain" description="RGS" evidence="2">
    <location>
        <begin position="473"/>
        <end position="519"/>
    </location>
</feature>
<feature type="compositionally biased region" description="Low complexity" evidence="1">
    <location>
        <begin position="261"/>
        <end position="274"/>
    </location>
</feature>
<organism evidence="3">
    <name type="scientific">Fonticula alba</name>
    <name type="common">Slime mold</name>
    <dbReference type="NCBI Taxonomy" id="691883"/>
    <lineage>
        <taxon>Eukaryota</taxon>
        <taxon>Rotosphaerida</taxon>
        <taxon>Fonticulaceae</taxon>
        <taxon>Fonticula</taxon>
    </lineage>
</organism>
<feature type="compositionally biased region" description="Basic and acidic residues" evidence="1">
    <location>
        <begin position="1"/>
        <end position="11"/>
    </location>
</feature>
<dbReference type="AlphaFoldDB" id="A0A058Z8L6"/>
<dbReference type="InterPro" id="IPR044926">
    <property type="entry name" value="RGS_subdomain_2"/>
</dbReference>
<dbReference type="Pfam" id="PF00615">
    <property type="entry name" value="RGS"/>
    <property type="match status" value="1"/>
</dbReference>
<name>A0A058Z8L6_FONAL</name>
<evidence type="ECO:0000313" key="3">
    <source>
        <dbReference type="EMBL" id="KCV70590.1"/>
    </source>
</evidence>
<feature type="compositionally biased region" description="Low complexity" evidence="1">
    <location>
        <begin position="732"/>
        <end position="749"/>
    </location>
</feature>
<feature type="compositionally biased region" description="Gly residues" evidence="1">
    <location>
        <begin position="602"/>
        <end position="614"/>
    </location>
</feature>
<dbReference type="PROSITE" id="PS50132">
    <property type="entry name" value="RGS"/>
    <property type="match status" value="1"/>
</dbReference>
<dbReference type="GeneID" id="20527673"/>
<dbReference type="RefSeq" id="XP_009495106.1">
    <property type="nucleotide sequence ID" value="XM_009496831.1"/>
</dbReference>
<reference evidence="3" key="1">
    <citation type="submission" date="2013-04" db="EMBL/GenBank/DDBJ databases">
        <title>The Genome Sequence of Fonticula alba ATCC 38817.</title>
        <authorList>
            <consortium name="The Broad Institute Genomics Platform"/>
            <person name="Russ C."/>
            <person name="Cuomo C."/>
            <person name="Burger G."/>
            <person name="Gray M.W."/>
            <person name="Holland P.W.H."/>
            <person name="King N."/>
            <person name="Lang F.B.F."/>
            <person name="Roger A.J."/>
            <person name="Ruiz-Trillo I."/>
            <person name="Brown M."/>
            <person name="Walker B."/>
            <person name="Young S."/>
            <person name="Zeng Q."/>
            <person name="Gargeya S."/>
            <person name="Fitzgerald M."/>
            <person name="Haas B."/>
            <person name="Abouelleil A."/>
            <person name="Allen A.W."/>
            <person name="Alvarado L."/>
            <person name="Arachchi H.M."/>
            <person name="Berlin A.M."/>
            <person name="Chapman S.B."/>
            <person name="Gainer-Dewar J."/>
            <person name="Goldberg J."/>
            <person name="Griggs A."/>
            <person name="Gujja S."/>
            <person name="Hansen M."/>
            <person name="Howarth C."/>
            <person name="Imamovic A."/>
            <person name="Ireland A."/>
            <person name="Larimer J."/>
            <person name="McCowan C."/>
            <person name="Murphy C."/>
            <person name="Pearson M."/>
            <person name="Poon T.W."/>
            <person name="Priest M."/>
            <person name="Roberts A."/>
            <person name="Saif S."/>
            <person name="Shea T."/>
            <person name="Sisk P."/>
            <person name="Sykes S."/>
            <person name="Wortman J."/>
            <person name="Nusbaum C."/>
            <person name="Birren B."/>
        </authorList>
    </citation>
    <scope>NUCLEOTIDE SEQUENCE [LARGE SCALE GENOMIC DNA]</scope>
    <source>
        <strain evidence="3">ATCC 38817</strain>
    </source>
</reference>
<keyword evidence="4" id="KW-1185">Reference proteome</keyword>
<dbReference type="Proteomes" id="UP000030693">
    <property type="component" value="Unassembled WGS sequence"/>
</dbReference>
<feature type="region of interest" description="Disordered" evidence="1">
    <location>
        <begin position="1"/>
        <end position="174"/>
    </location>
</feature>
<dbReference type="EMBL" id="KB932204">
    <property type="protein sequence ID" value="KCV70590.1"/>
    <property type="molecule type" value="Genomic_DNA"/>
</dbReference>
<protein>
    <recommendedName>
        <fullName evidence="2">RGS domain-containing protein</fullName>
    </recommendedName>
</protein>
<evidence type="ECO:0000256" key="1">
    <source>
        <dbReference type="SAM" id="MobiDB-lite"/>
    </source>
</evidence>
<feature type="region of interest" description="Disordered" evidence="1">
    <location>
        <begin position="261"/>
        <end position="317"/>
    </location>
</feature>
<feature type="compositionally biased region" description="Pro residues" evidence="1">
    <location>
        <begin position="107"/>
        <end position="116"/>
    </location>
</feature>
<feature type="compositionally biased region" description="Gly residues" evidence="1">
    <location>
        <begin position="627"/>
        <end position="643"/>
    </location>
</feature>
<sequence length="749" mass="75126">MHAEKLADPEGRSTAGEGGSPAPVSDGEGDARSTASKTAFSLDRGAGAMDAPGSPGMAAPWPEFLAGHGATQLAARQPACARSSGQGDSLELGPLPAHAGARDAGPSAPPEDPFPQPILGQESVPPLPDARPHLAGKPAGRSGRSRSASLGHVEAGASAGGDVDRPAGSGPLARPAHLQVDTAAAIATGISTCAAAHTPDGSSITCITPSDPTPLESSVAAIHRREVAERRQQRMSAQQRVAGLRHPLLTGGGPGALAGVTAGTPADTGAPAAGPSGGPFGPRPDAIGVDAASSTPRPSMHGGGAGGGHDPLSSGDLAGVDRRRRALGWQAAGMPAPMSRSASTALSTISSSTAGASELALRGAAAADLEAGLACRFGNYLRLECFYSQTRLERAREAAAAAAAAPSSAGLSRAGSAAGSGSPPPPPPPPGRGPGRRGAGAAGGLFSWIFRDRATSREGQNISADGIIAMRRFEQFCSESWCLEILLFVRQCARFENSYNSWSKKTRLVEAAQIMSKFIRVGATLEINLEHRVRRSLLDFFAVLCSRAAVYSPSPGGATGPGPTAVAPGPGSRVSCSALLTGPGASASNTLSELPPPPPAGPGGGDLDAGGGSGLEHTCVTELSSISGGGGGGGGGGGLGGGTPAQAATVETISLGEMSRLFDLKFVPSSGPGSAAGPALREDTLLVVPCVPRFVFHFVHLEAISQLDFKMWPWLESESGRPFQHLSEHHAAGVAMASSSSSTRAPEHP</sequence>
<gene>
    <name evidence="3" type="ORF">H696_02948</name>
</gene>
<accession>A0A058Z8L6</accession>
<evidence type="ECO:0000259" key="2">
    <source>
        <dbReference type="PROSITE" id="PS50132"/>
    </source>
</evidence>
<dbReference type="InterPro" id="IPR016137">
    <property type="entry name" value="RGS"/>
</dbReference>
<evidence type="ECO:0000313" key="4">
    <source>
        <dbReference type="Proteomes" id="UP000030693"/>
    </source>
</evidence>
<dbReference type="InterPro" id="IPR036305">
    <property type="entry name" value="RGS_sf"/>
</dbReference>
<feature type="compositionally biased region" description="Low complexity" evidence="1">
    <location>
        <begin position="411"/>
        <end position="421"/>
    </location>
</feature>
<feature type="region of interest" description="Disordered" evidence="1">
    <location>
        <begin position="730"/>
        <end position="749"/>
    </location>
</feature>
<feature type="compositionally biased region" description="Low complexity" evidence="1">
    <location>
        <begin position="135"/>
        <end position="149"/>
    </location>
</feature>
<dbReference type="SUPFAM" id="SSF48097">
    <property type="entry name" value="Regulator of G-protein signaling, RGS"/>
    <property type="match status" value="1"/>
</dbReference>
<feature type="region of interest" description="Disordered" evidence="1">
    <location>
        <begin position="411"/>
        <end position="438"/>
    </location>
</feature>
<feature type="region of interest" description="Disordered" evidence="1">
    <location>
        <begin position="586"/>
        <end position="645"/>
    </location>
</feature>
<feature type="compositionally biased region" description="Pro residues" evidence="1">
    <location>
        <begin position="422"/>
        <end position="432"/>
    </location>
</feature>
<dbReference type="Gene3D" id="1.10.167.10">
    <property type="entry name" value="Regulator of G-protein Signalling 4, domain 2"/>
    <property type="match status" value="1"/>
</dbReference>